<evidence type="ECO:0000256" key="2">
    <source>
        <dbReference type="ARBA" id="ARBA00022729"/>
    </source>
</evidence>
<dbReference type="Proteomes" id="UP001460270">
    <property type="component" value="Unassembled WGS sequence"/>
</dbReference>
<dbReference type="PANTHER" id="PTHR45656:SF4">
    <property type="entry name" value="PROTEIN CBR-CLEC-78"/>
    <property type="match status" value="1"/>
</dbReference>
<feature type="disulfide bond" evidence="5">
    <location>
        <begin position="341"/>
        <end position="368"/>
    </location>
</feature>
<keyword evidence="4 5" id="KW-1015">Disulfide bond</keyword>
<protein>
    <recommendedName>
        <fullName evidence="7">Sushi domain-containing protein</fullName>
    </recommendedName>
</protein>
<evidence type="ECO:0000256" key="3">
    <source>
        <dbReference type="ARBA" id="ARBA00022737"/>
    </source>
</evidence>
<evidence type="ECO:0000313" key="8">
    <source>
        <dbReference type="EMBL" id="KAK7884959.1"/>
    </source>
</evidence>
<evidence type="ECO:0000259" key="7">
    <source>
        <dbReference type="PROSITE" id="PS50923"/>
    </source>
</evidence>
<feature type="domain" description="Sushi" evidence="7">
    <location>
        <begin position="251"/>
        <end position="310"/>
    </location>
</feature>
<keyword evidence="9" id="KW-1185">Reference proteome</keyword>
<feature type="domain" description="Sushi" evidence="7">
    <location>
        <begin position="431"/>
        <end position="490"/>
    </location>
</feature>
<dbReference type="InterPro" id="IPR000436">
    <property type="entry name" value="Sushi_SCR_CCP_dom"/>
</dbReference>
<name>A0AAW0N763_9GOBI</name>
<evidence type="ECO:0000256" key="4">
    <source>
        <dbReference type="ARBA" id="ARBA00023157"/>
    </source>
</evidence>
<dbReference type="Gene3D" id="2.10.70.10">
    <property type="entry name" value="Complement Module, domain 1"/>
    <property type="match status" value="8"/>
</dbReference>
<feature type="domain" description="Sushi" evidence="7">
    <location>
        <begin position="191"/>
        <end position="250"/>
    </location>
</feature>
<dbReference type="CDD" id="cd00033">
    <property type="entry name" value="CCP"/>
    <property type="match status" value="8"/>
</dbReference>
<dbReference type="FunFam" id="2.10.70.10:FF:000014">
    <property type="entry name" value="Membrane cofactor protein"/>
    <property type="match status" value="5"/>
</dbReference>
<sequence length="581" mass="63208">MTHTLTLATPLPQTDGGVSAPPLYNPLKKDNYSTFHSSYSSVRKAADLIPTAAMKLFVVLLSVLSVARTVYGECPRPTGGEHMQLITSVTFPAREGTSVKFTCDVGYSTQGPGTVTCTNGQWSSLQLTCQIKSCGSYGEVLNGRVDYSKGIDFGASISIICNNGFYPVGGDPTVNCLVEGWDGRLPDCESIMCDPPKDIANGYFDPRNDEYMHSSVVTYYCNKPYKLKGNKTLECSVNRQFIPEPPTCVLVQCPNPVIEFGIIASGSRPPYKEQSSVTLRCLQGYDMKGSDSVRCNLDSEWVPPLPTCIPIECKTPEISNGEIEGGSRPSYKFQETITLKCSTGYEIKGQKTLTCGEKNQWSAPLPECKLIQCVAPTVKGGVLVEGSRPSYRYNDSVVIECSSGHTMKGESTLTCGITGQWTPKLPECTLIQCPTPTVKGGELVVGSRPLYKYKDSVVFECSSGHTMKGEGSVTCDIKGQWTPKLPECTPNECRTPEVTNGHLVVGLRLSYKYSDTVRFECKSGFKMIGDDTLTCGRNSQWSPDLPQCTPSNNGVIIWTCTSAAAVVVSLSVQWFLHDLSV</sequence>
<keyword evidence="3" id="KW-0677">Repeat</keyword>
<dbReference type="InterPro" id="IPR051277">
    <property type="entry name" value="SEZ6_CSMD_C4BPB_Regulators"/>
</dbReference>
<evidence type="ECO:0000313" key="9">
    <source>
        <dbReference type="Proteomes" id="UP001460270"/>
    </source>
</evidence>
<dbReference type="PANTHER" id="PTHR45656">
    <property type="entry name" value="PROTEIN CBR-CLEC-78"/>
    <property type="match status" value="1"/>
</dbReference>
<feature type="domain" description="Sushi" evidence="7">
    <location>
        <begin position="132"/>
        <end position="190"/>
    </location>
</feature>
<feature type="disulfide bond" evidence="5">
    <location>
        <begin position="521"/>
        <end position="548"/>
    </location>
</feature>
<feature type="domain" description="Sushi" evidence="7">
    <location>
        <begin position="491"/>
        <end position="550"/>
    </location>
</feature>
<dbReference type="PROSITE" id="PS50923">
    <property type="entry name" value="SUSHI"/>
    <property type="match status" value="8"/>
</dbReference>
<reference evidence="9" key="1">
    <citation type="submission" date="2024-04" db="EMBL/GenBank/DDBJ databases">
        <title>Salinicola lusitanus LLJ914,a marine bacterium isolated from the Okinawa Trough.</title>
        <authorList>
            <person name="Li J."/>
        </authorList>
    </citation>
    <scope>NUCLEOTIDE SEQUENCE [LARGE SCALE GENOMIC DNA]</scope>
</reference>
<feature type="disulfide bond" evidence="5">
    <location>
        <begin position="161"/>
        <end position="188"/>
    </location>
</feature>
<dbReference type="InterPro" id="IPR035976">
    <property type="entry name" value="Sushi/SCR/CCP_sf"/>
</dbReference>
<comment type="caution">
    <text evidence="8">The sequence shown here is derived from an EMBL/GenBank/DDBJ whole genome shotgun (WGS) entry which is preliminary data.</text>
</comment>
<feature type="disulfide bond" evidence="5">
    <location>
        <begin position="281"/>
        <end position="308"/>
    </location>
</feature>
<feature type="disulfide bond" evidence="5">
    <location>
        <begin position="461"/>
        <end position="488"/>
    </location>
</feature>
<evidence type="ECO:0000256" key="1">
    <source>
        <dbReference type="ARBA" id="ARBA00022659"/>
    </source>
</evidence>
<feature type="region of interest" description="Disordered" evidence="6">
    <location>
        <begin position="1"/>
        <end position="20"/>
    </location>
</feature>
<proteinExistence type="predicted"/>
<keyword evidence="2" id="KW-0732">Signal</keyword>
<feature type="domain" description="Sushi" evidence="7">
    <location>
        <begin position="72"/>
        <end position="131"/>
    </location>
</feature>
<comment type="caution">
    <text evidence="5">Lacks conserved residue(s) required for the propagation of feature annotation.</text>
</comment>
<evidence type="ECO:0000256" key="6">
    <source>
        <dbReference type="SAM" id="MobiDB-lite"/>
    </source>
</evidence>
<keyword evidence="1 5" id="KW-0768">Sushi</keyword>
<dbReference type="SUPFAM" id="SSF57535">
    <property type="entry name" value="Complement control module/SCR domain"/>
    <property type="match status" value="8"/>
</dbReference>
<dbReference type="SMART" id="SM00032">
    <property type="entry name" value="CCP"/>
    <property type="match status" value="8"/>
</dbReference>
<feature type="domain" description="Sushi" evidence="7">
    <location>
        <begin position="371"/>
        <end position="430"/>
    </location>
</feature>
<dbReference type="Pfam" id="PF00084">
    <property type="entry name" value="Sushi"/>
    <property type="match status" value="8"/>
</dbReference>
<accession>A0AAW0N763</accession>
<feature type="disulfide bond" evidence="5">
    <location>
        <begin position="74"/>
        <end position="117"/>
    </location>
</feature>
<feature type="domain" description="Sushi" evidence="7">
    <location>
        <begin position="311"/>
        <end position="370"/>
    </location>
</feature>
<evidence type="ECO:0000256" key="5">
    <source>
        <dbReference type="PROSITE-ProRule" id="PRU00302"/>
    </source>
</evidence>
<dbReference type="EMBL" id="JBBPFD010000020">
    <property type="protein sequence ID" value="KAK7884959.1"/>
    <property type="molecule type" value="Genomic_DNA"/>
</dbReference>
<feature type="disulfide bond" evidence="5">
    <location>
        <begin position="401"/>
        <end position="428"/>
    </location>
</feature>
<organism evidence="8 9">
    <name type="scientific">Mugilogobius chulae</name>
    <name type="common">yellowstripe goby</name>
    <dbReference type="NCBI Taxonomy" id="88201"/>
    <lineage>
        <taxon>Eukaryota</taxon>
        <taxon>Metazoa</taxon>
        <taxon>Chordata</taxon>
        <taxon>Craniata</taxon>
        <taxon>Vertebrata</taxon>
        <taxon>Euteleostomi</taxon>
        <taxon>Actinopterygii</taxon>
        <taxon>Neopterygii</taxon>
        <taxon>Teleostei</taxon>
        <taxon>Neoteleostei</taxon>
        <taxon>Acanthomorphata</taxon>
        <taxon>Gobiaria</taxon>
        <taxon>Gobiiformes</taxon>
        <taxon>Gobioidei</taxon>
        <taxon>Gobiidae</taxon>
        <taxon>Gobionellinae</taxon>
        <taxon>Mugilogobius</taxon>
    </lineage>
</organism>
<feature type="disulfide bond" evidence="5">
    <location>
        <begin position="221"/>
        <end position="248"/>
    </location>
</feature>
<gene>
    <name evidence="8" type="ORF">WMY93_028082</name>
</gene>
<dbReference type="AlphaFoldDB" id="A0AAW0N763"/>